<gene>
    <name evidence="1" type="ORF">GCM10009092_04610</name>
</gene>
<name>A0ABN0WP17_9ALTE</name>
<keyword evidence="2" id="KW-1185">Reference proteome</keyword>
<protein>
    <recommendedName>
        <fullName evidence="3">DUF4340 domain-containing protein</fullName>
    </recommendedName>
</protein>
<dbReference type="Proteomes" id="UP001501757">
    <property type="component" value="Unassembled WGS sequence"/>
</dbReference>
<accession>A0ABN0WP17</accession>
<evidence type="ECO:0000313" key="2">
    <source>
        <dbReference type="Proteomes" id="UP001501757"/>
    </source>
</evidence>
<comment type="caution">
    <text evidence="1">The sequence shown here is derived from an EMBL/GenBank/DDBJ whole genome shotgun (WGS) entry which is preliminary data.</text>
</comment>
<dbReference type="EMBL" id="BAAAEI010000003">
    <property type="protein sequence ID" value="GAA0343090.1"/>
    <property type="molecule type" value="Genomic_DNA"/>
</dbReference>
<evidence type="ECO:0000313" key="1">
    <source>
        <dbReference type="EMBL" id="GAA0343090.1"/>
    </source>
</evidence>
<dbReference type="RefSeq" id="WP_343841284.1">
    <property type="nucleotide sequence ID" value="NZ_BAAAEI010000003.1"/>
</dbReference>
<sequence length="152" mass="16697">MIRLSRQGWNNVLIFATLLLIILFNQSGKFLSDAPDSESNLLLPADIPVMKMEFGHHQLERIGQGWRLRPATAATEAQLQQLVNQWQSASMQALGPGRLESPIVVVVWLAGESQGRVYSIQQSADGLLVAQQGQLYQLPGADLSNFVPAGVY</sequence>
<organism evidence="1 2">
    <name type="scientific">Bowmanella denitrificans</name>
    <dbReference type="NCBI Taxonomy" id="366582"/>
    <lineage>
        <taxon>Bacteria</taxon>
        <taxon>Pseudomonadati</taxon>
        <taxon>Pseudomonadota</taxon>
        <taxon>Gammaproteobacteria</taxon>
        <taxon>Alteromonadales</taxon>
        <taxon>Alteromonadaceae</taxon>
        <taxon>Bowmanella</taxon>
    </lineage>
</organism>
<proteinExistence type="predicted"/>
<reference evidence="1 2" key="1">
    <citation type="journal article" date="2019" name="Int. J. Syst. Evol. Microbiol.">
        <title>The Global Catalogue of Microorganisms (GCM) 10K type strain sequencing project: providing services to taxonomists for standard genome sequencing and annotation.</title>
        <authorList>
            <consortium name="The Broad Institute Genomics Platform"/>
            <consortium name="The Broad Institute Genome Sequencing Center for Infectious Disease"/>
            <person name="Wu L."/>
            <person name="Ma J."/>
        </authorList>
    </citation>
    <scope>NUCLEOTIDE SEQUENCE [LARGE SCALE GENOMIC DNA]</scope>
    <source>
        <strain evidence="1 2">JCM 13378</strain>
    </source>
</reference>
<evidence type="ECO:0008006" key="3">
    <source>
        <dbReference type="Google" id="ProtNLM"/>
    </source>
</evidence>